<feature type="repeat" description="WD" evidence="3">
    <location>
        <begin position="546"/>
        <end position="568"/>
    </location>
</feature>
<gene>
    <name evidence="5" type="ORF">CALCODRAFT_490824</name>
</gene>
<evidence type="ECO:0000256" key="1">
    <source>
        <dbReference type="ARBA" id="ARBA00022574"/>
    </source>
</evidence>
<dbReference type="InterPro" id="IPR001680">
    <property type="entry name" value="WD40_rpt"/>
</dbReference>
<keyword evidence="2" id="KW-0677">Repeat</keyword>
<dbReference type="InterPro" id="IPR053299">
    <property type="entry name" value="ASTRA_WD_repeat"/>
</dbReference>
<feature type="region of interest" description="Disordered" evidence="4">
    <location>
        <begin position="289"/>
        <end position="316"/>
    </location>
</feature>
<dbReference type="Gene3D" id="2.130.10.10">
    <property type="entry name" value="YVTN repeat-like/Quinoprotein amine dehydrogenase"/>
    <property type="match status" value="3"/>
</dbReference>
<dbReference type="InterPro" id="IPR019775">
    <property type="entry name" value="WD40_repeat_CS"/>
</dbReference>
<dbReference type="Gene3D" id="6.10.280.220">
    <property type="match status" value="1"/>
</dbReference>
<reference evidence="5 6" key="1">
    <citation type="journal article" date="2016" name="Mol. Biol. Evol.">
        <title>Comparative Genomics of Early-Diverging Mushroom-Forming Fungi Provides Insights into the Origins of Lignocellulose Decay Capabilities.</title>
        <authorList>
            <person name="Nagy L.G."/>
            <person name="Riley R."/>
            <person name="Tritt A."/>
            <person name="Adam C."/>
            <person name="Daum C."/>
            <person name="Floudas D."/>
            <person name="Sun H."/>
            <person name="Yadav J.S."/>
            <person name="Pangilinan J."/>
            <person name="Larsson K.H."/>
            <person name="Matsuura K."/>
            <person name="Barry K."/>
            <person name="Labutti K."/>
            <person name="Kuo R."/>
            <person name="Ohm R.A."/>
            <person name="Bhattacharya S.S."/>
            <person name="Shirouzu T."/>
            <person name="Yoshinaga Y."/>
            <person name="Martin F.M."/>
            <person name="Grigoriev I.V."/>
            <person name="Hibbett D.S."/>
        </authorList>
    </citation>
    <scope>NUCLEOTIDE SEQUENCE [LARGE SCALE GENOMIC DNA]</scope>
    <source>
        <strain evidence="5 6">HHB12733</strain>
    </source>
</reference>
<dbReference type="PRINTS" id="PR00320">
    <property type="entry name" value="GPROTEINBRPT"/>
</dbReference>
<feature type="repeat" description="WD" evidence="3">
    <location>
        <begin position="569"/>
        <end position="608"/>
    </location>
</feature>
<evidence type="ECO:0000256" key="4">
    <source>
        <dbReference type="SAM" id="MobiDB-lite"/>
    </source>
</evidence>
<dbReference type="SMART" id="SM00320">
    <property type="entry name" value="WD40"/>
    <property type="match status" value="7"/>
</dbReference>
<feature type="repeat" description="WD" evidence="3">
    <location>
        <begin position="446"/>
        <end position="485"/>
    </location>
</feature>
<evidence type="ECO:0000256" key="2">
    <source>
        <dbReference type="ARBA" id="ARBA00022737"/>
    </source>
</evidence>
<dbReference type="Pfam" id="PF00400">
    <property type="entry name" value="WD40"/>
    <property type="match status" value="4"/>
</dbReference>
<dbReference type="AlphaFoldDB" id="A0A165JIV6"/>
<organism evidence="5 6">
    <name type="scientific">Calocera cornea HHB12733</name>
    <dbReference type="NCBI Taxonomy" id="1353952"/>
    <lineage>
        <taxon>Eukaryota</taxon>
        <taxon>Fungi</taxon>
        <taxon>Dikarya</taxon>
        <taxon>Basidiomycota</taxon>
        <taxon>Agaricomycotina</taxon>
        <taxon>Dacrymycetes</taxon>
        <taxon>Dacrymycetales</taxon>
        <taxon>Dacrymycetaceae</taxon>
        <taxon>Calocera</taxon>
    </lineage>
</organism>
<evidence type="ECO:0000313" key="6">
    <source>
        <dbReference type="Proteomes" id="UP000076842"/>
    </source>
</evidence>
<dbReference type="STRING" id="1353952.A0A165JIV6"/>
<evidence type="ECO:0000313" key="5">
    <source>
        <dbReference type="EMBL" id="KZT61895.1"/>
    </source>
</evidence>
<dbReference type="PROSITE" id="PS00678">
    <property type="entry name" value="WD_REPEATS_1"/>
    <property type="match status" value="3"/>
</dbReference>
<dbReference type="EMBL" id="KV423920">
    <property type="protein sequence ID" value="KZT61895.1"/>
    <property type="molecule type" value="Genomic_DNA"/>
</dbReference>
<feature type="repeat" description="WD" evidence="3">
    <location>
        <begin position="649"/>
        <end position="680"/>
    </location>
</feature>
<protein>
    <submittedName>
        <fullName evidence="5">WD40 repeat-like protein</fullName>
    </submittedName>
</protein>
<evidence type="ECO:0000256" key="3">
    <source>
        <dbReference type="PROSITE-ProRule" id="PRU00221"/>
    </source>
</evidence>
<dbReference type="InParanoid" id="A0A165JIV6"/>
<feature type="repeat" description="WD" evidence="3">
    <location>
        <begin position="327"/>
        <end position="368"/>
    </location>
</feature>
<feature type="region of interest" description="Disordered" evidence="4">
    <location>
        <begin position="155"/>
        <end position="211"/>
    </location>
</feature>
<proteinExistence type="predicted"/>
<dbReference type="PROSITE" id="PS50294">
    <property type="entry name" value="WD_REPEATS_REGION"/>
    <property type="match status" value="5"/>
</dbReference>
<feature type="region of interest" description="Disordered" evidence="4">
    <location>
        <begin position="1"/>
        <end position="42"/>
    </location>
</feature>
<dbReference type="InterPro" id="IPR015943">
    <property type="entry name" value="WD40/YVTN_repeat-like_dom_sf"/>
</dbReference>
<feature type="compositionally biased region" description="Low complexity" evidence="4">
    <location>
        <begin position="26"/>
        <end position="37"/>
    </location>
</feature>
<dbReference type="Proteomes" id="UP000076842">
    <property type="component" value="Unassembled WGS sequence"/>
</dbReference>
<dbReference type="InterPro" id="IPR036322">
    <property type="entry name" value="WD40_repeat_dom_sf"/>
</dbReference>
<dbReference type="CDD" id="cd00200">
    <property type="entry name" value="WD40"/>
    <property type="match status" value="1"/>
</dbReference>
<dbReference type="SUPFAM" id="SSF50978">
    <property type="entry name" value="WD40 repeat-like"/>
    <property type="match status" value="1"/>
</dbReference>
<accession>A0A165JIV6</accession>
<sequence>MPTPREKNRELREALEPIAELGGGPSSSSSSTTGGPSHLSALSKTIMTPFGGSRSDSTRILRDLAPVIMTPRMIKGVASTASTSSPRPLAPRAADFAALGRAPMRITLHPRRITSTDMQILEATPELLHSDIPEPQGVANDVSLIRGFKATIPSSERGKARRRKVRMSEGRAGLLKHGAGERGLLTDVREDDARASPRKGKGRQQRRVEREQGRMLGREELVRQVDEIGMDKENLHVRKMLVNAEIDEITQKMAALDAIRGQLHQDLLKLQEEELELDDELDGVQEQLAERETAKPEVPSPAARRRKGPAFLPSEHDELPPGVAFMTLAHSSPIAALDFTEPYGTLISADREGAVRVWDLLEGEEIGRLRGHSGCVKAIQVEGDVCITGGDDGAVRVWDLRKVEEGEAAQAEADVAAATLNGDAEVAHADSGEVEQMSQGPLVHVLEGHSKAVTALCFEDTSLVTGASDKTLRQWDLNTGQCILTMDILWAISHPPITTPLSPSIEGLSPSGLLAAASGSFSWPIPSTGEMWTDYVGGVQAWGYALVSGSGDGGVRLWDMRTGQPHRTLLGHTAPVTCVQFDELNILSGSLDKTVRIWDLRMGRTVDLISYEGPVTSLQFDSRKVVTCASENGVKIWNRTSRQLSTLAINGHTQPATKLRYIDRYMVSGGADGVVKTWAL</sequence>
<dbReference type="PROSITE" id="PS50082">
    <property type="entry name" value="WD_REPEATS_2"/>
    <property type="match status" value="6"/>
</dbReference>
<feature type="compositionally biased region" description="Basic and acidic residues" evidence="4">
    <location>
        <begin position="1"/>
        <end position="15"/>
    </location>
</feature>
<dbReference type="OrthoDB" id="496at2759"/>
<keyword evidence="1 3" id="KW-0853">WD repeat</keyword>
<dbReference type="PANTHER" id="PTHR44156">
    <property type="entry name" value="SUPERNUMERARY LIMBS, ISOFORM B-RELATED"/>
    <property type="match status" value="1"/>
</dbReference>
<name>A0A165JIV6_9BASI</name>
<feature type="compositionally biased region" description="Basic residues" evidence="4">
    <location>
        <begin position="196"/>
        <end position="205"/>
    </location>
</feature>
<feature type="repeat" description="WD" evidence="3">
    <location>
        <begin position="369"/>
        <end position="408"/>
    </location>
</feature>
<dbReference type="FunCoup" id="A0A165JIV6">
    <property type="interactions" value="145"/>
</dbReference>
<dbReference type="InterPro" id="IPR020472">
    <property type="entry name" value="WD40_PAC1"/>
</dbReference>
<keyword evidence="6" id="KW-1185">Reference proteome</keyword>